<accession>A0ABD0T3D0</accession>
<dbReference type="Gene3D" id="1.10.246.130">
    <property type="match status" value="1"/>
</dbReference>
<reference evidence="1 2" key="1">
    <citation type="submission" date="2024-06" db="EMBL/GenBank/DDBJ databases">
        <title>A chromosome-level genome assembly of beet webworm, Loxostege sticticalis.</title>
        <authorList>
            <person name="Zhang Y."/>
        </authorList>
    </citation>
    <scope>NUCLEOTIDE SEQUENCE [LARGE SCALE GENOMIC DNA]</scope>
    <source>
        <strain evidence="1">AQ028</strain>
        <tissue evidence="1">Male pupae</tissue>
    </source>
</reference>
<protein>
    <recommendedName>
        <fullName evidence="3">Gamma-glutamyltransferase</fullName>
    </recommendedName>
</protein>
<dbReference type="InterPro" id="IPR029055">
    <property type="entry name" value="Ntn_hydrolases_N"/>
</dbReference>
<dbReference type="AlphaFoldDB" id="A0ABD0T3D0"/>
<dbReference type="PANTHER" id="PTHR43881:SF5">
    <property type="entry name" value="GAMMA-GLUTAMYLTRANSPEPTIDASE"/>
    <property type="match status" value="1"/>
</dbReference>
<gene>
    <name evidence="1" type="ORF">ABMA28_000741</name>
</gene>
<dbReference type="Proteomes" id="UP001549921">
    <property type="component" value="Unassembled WGS sequence"/>
</dbReference>
<organism evidence="1 2">
    <name type="scientific">Loxostege sticticalis</name>
    <name type="common">Beet webworm moth</name>
    <dbReference type="NCBI Taxonomy" id="481309"/>
    <lineage>
        <taxon>Eukaryota</taxon>
        <taxon>Metazoa</taxon>
        <taxon>Ecdysozoa</taxon>
        <taxon>Arthropoda</taxon>
        <taxon>Hexapoda</taxon>
        <taxon>Insecta</taxon>
        <taxon>Pterygota</taxon>
        <taxon>Neoptera</taxon>
        <taxon>Endopterygota</taxon>
        <taxon>Lepidoptera</taxon>
        <taxon>Glossata</taxon>
        <taxon>Ditrysia</taxon>
        <taxon>Pyraloidea</taxon>
        <taxon>Crambidae</taxon>
        <taxon>Pyraustinae</taxon>
        <taxon>Loxostege</taxon>
    </lineage>
</organism>
<dbReference type="Pfam" id="PF01019">
    <property type="entry name" value="G_glu_transpept"/>
    <property type="match status" value="1"/>
</dbReference>
<dbReference type="PRINTS" id="PR01210">
    <property type="entry name" value="GGTRANSPTASE"/>
</dbReference>
<evidence type="ECO:0000313" key="2">
    <source>
        <dbReference type="Proteomes" id="UP001549921"/>
    </source>
</evidence>
<dbReference type="InterPro" id="IPR052896">
    <property type="entry name" value="GGT-like_enzyme"/>
</dbReference>
<dbReference type="InterPro" id="IPR043137">
    <property type="entry name" value="GGT_ssub_C"/>
</dbReference>
<proteinExistence type="predicted"/>
<dbReference type="SUPFAM" id="SSF56235">
    <property type="entry name" value="N-terminal nucleophile aminohydrolases (Ntn hydrolases)"/>
    <property type="match status" value="1"/>
</dbReference>
<sequence>MERSNIAPRGMVVTPHHLATQSALDVLKEGGTAMEATIAAAATLAVVYPHMNSIGGDSFWLIVPPHEDPFVIEACGVAGSLATEKYYKGHASIPITGPKSCVTVAGTVGGWQEALDYVTECGYHRMSVSRLLTDAIYYAEHGFPVSVSHARYLKEFVETQEVSNDFERVFLPEGKLLKVGEKFCQPTLTKTLKSLAENSLSSFYKGEVANFIAADMKILDMPITSDDLKNFSAIRKEPIRLMHEHGELLNAPPPTQGLVSLSILGILDRLRIKGDHEGKLIHTAVEATKQAFDLRDTYITDPKYMEVNSEFLLAPFKIESMARKINLDQANPIENGKGPGDTIWMGVMDDKGYSVSFIQSVYHSFGSGVVLPRTGIVWHNRGVSFTLDQDHILSLKPGKKPFHTLNPAAAILNDGRIMVYGTRGGDGQPQTQAAVFHRYVVQGLGLQKSVSAPRWLYGETLKKGGKFLSLEDRFDEETVRYLKERGHEIQMLAAFDESVGHAGALVRHTNGMMEGAFDPRSDGSSAGF</sequence>
<evidence type="ECO:0000313" key="1">
    <source>
        <dbReference type="EMBL" id="KAL0832530.1"/>
    </source>
</evidence>
<name>A0ABD0T3D0_LOXSC</name>
<evidence type="ECO:0008006" key="3">
    <source>
        <dbReference type="Google" id="ProtNLM"/>
    </source>
</evidence>
<dbReference type="InterPro" id="IPR043138">
    <property type="entry name" value="GGT_lsub"/>
</dbReference>
<dbReference type="Gene3D" id="3.60.20.40">
    <property type="match status" value="1"/>
</dbReference>
<comment type="caution">
    <text evidence="1">The sequence shown here is derived from an EMBL/GenBank/DDBJ whole genome shotgun (WGS) entry which is preliminary data.</text>
</comment>
<dbReference type="EMBL" id="JBEDNZ010000010">
    <property type="protein sequence ID" value="KAL0832530.1"/>
    <property type="molecule type" value="Genomic_DNA"/>
</dbReference>
<dbReference type="PANTHER" id="PTHR43881">
    <property type="entry name" value="GAMMA-GLUTAMYLTRANSPEPTIDASE (AFU_ORTHOLOGUE AFUA_4G13580)"/>
    <property type="match status" value="1"/>
</dbReference>